<name>A0A7S8HAS2_9HYPH</name>
<dbReference type="InterPro" id="IPR046606">
    <property type="entry name" value="DUF6665"/>
</dbReference>
<protein>
    <submittedName>
        <fullName evidence="1">Uncharacterized protein</fullName>
    </submittedName>
</protein>
<gene>
    <name evidence="1" type="ORF">HW532_02940</name>
</gene>
<evidence type="ECO:0000313" key="1">
    <source>
        <dbReference type="EMBL" id="QPC41761.1"/>
    </source>
</evidence>
<sequence length="113" mass="12479">MTVRPPRHISGKAEPKDPLLAVVEHEALEEKAATLSRLMTRLETALAALQAHDAAAAGTEPADGRDRLLAEAGEALWHVVIQRDLCGLRRHEELMRSLKVPPAVRLRMGPLRR</sequence>
<dbReference type="Pfam" id="PF20370">
    <property type="entry name" value="DUF6665"/>
    <property type="match status" value="1"/>
</dbReference>
<proteinExistence type="predicted"/>
<accession>A0A7S8HAS2</accession>
<dbReference type="EMBL" id="CP058214">
    <property type="protein sequence ID" value="QPC41761.1"/>
    <property type="molecule type" value="Genomic_DNA"/>
</dbReference>
<dbReference type="RefSeq" id="WP_213162988.1">
    <property type="nucleotide sequence ID" value="NZ_CP058214.1"/>
</dbReference>
<organism evidence="1 2">
    <name type="scientific">Kaustia mangrovi</name>
    <dbReference type="NCBI Taxonomy" id="2593653"/>
    <lineage>
        <taxon>Bacteria</taxon>
        <taxon>Pseudomonadati</taxon>
        <taxon>Pseudomonadota</taxon>
        <taxon>Alphaproteobacteria</taxon>
        <taxon>Hyphomicrobiales</taxon>
        <taxon>Parvibaculaceae</taxon>
        <taxon>Kaustia</taxon>
    </lineage>
</organism>
<dbReference type="KEGG" id="kmn:HW532_02940"/>
<dbReference type="Proteomes" id="UP000593594">
    <property type="component" value="Chromosome"/>
</dbReference>
<dbReference type="AlphaFoldDB" id="A0A7S8HAS2"/>
<reference evidence="1 2" key="1">
    <citation type="submission" date="2020-06" db="EMBL/GenBank/DDBJ databases">
        <title>Genome sequence of 2 isolates from Red Sea Mangroves.</title>
        <authorList>
            <person name="Sefrji F."/>
            <person name="Michoud G."/>
            <person name="Merlino G."/>
            <person name="Daffonchio D."/>
        </authorList>
    </citation>
    <scope>NUCLEOTIDE SEQUENCE [LARGE SCALE GENOMIC DNA]</scope>
    <source>
        <strain evidence="1 2">R1DC25</strain>
    </source>
</reference>
<evidence type="ECO:0000313" key="2">
    <source>
        <dbReference type="Proteomes" id="UP000593594"/>
    </source>
</evidence>
<keyword evidence="2" id="KW-1185">Reference proteome</keyword>